<dbReference type="NCBIfam" id="NF040582">
    <property type="entry name" value="STY4528_fam"/>
    <property type="match status" value="1"/>
</dbReference>
<evidence type="ECO:0000313" key="3">
    <source>
        <dbReference type="Proteomes" id="UP000834611"/>
    </source>
</evidence>
<feature type="region of interest" description="Disordered" evidence="1">
    <location>
        <begin position="378"/>
        <end position="402"/>
    </location>
</feature>
<dbReference type="InterPro" id="IPR047749">
    <property type="entry name" value="STY4528-like"/>
</dbReference>
<evidence type="ECO:0000313" key="2">
    <source>
        <dbReference type="EMBL" id="CAB5688638.1"/>
    </source>
</evidence>
<accession>A0A9N8D4H7</accession>
<feature type="region of interest" description="Disordered" evidence="1">
    <location>
        <begin position="201"/>
        <end position="266"/>
    </location>
</feature>
<sequence length="423" mass="47398">MQQACETLLQFTLEKMRRRLQTQQGYSGPIQSGLVFAGNIHDAIPRQLLLDPRLSPVDKLAWMMIRLHAQQNDGAVFPTYDELQLQLATPHSHKASRETISRALLTLRLTGWLSLCHRVRDSKGRIRGNIYMLHDEPVNAYDAETLDPRWMDVLEKSCHHGNKSVRSVALATLTALKTDANMRHQYTRMALIEQRLNSEQTPAELAERQRTLLRSRSLSADRKKNRTQSKKPSSKIELSGKKNKNNPSSKIELSTPAQSGSTVRKSNHYVRNSFTHSVKKTYVDKGEQNSAAIPSRHRLPERFAPEDRNMLEEQLRALPNDIAGAIVQQLTQGIDAGSVRNPVGYALRLLKSAREGSYNPISHSEKAPIGDRAPASVAAIPPHAVRKAPEPEPRGPTASPDVARQYILNIRRTLAGISSDKPR</sequence>
<gene>
    <name evidence="2" type="ORF">GHA_01749</name>
</gene>
<organism evidence="2 3">
    <name type="scientific">Providencia rettgeri</name>
    <dbReference type="NCBI Taxonomy" id="587"/>
    <lineage>
        <taxon>Bacteria</taxon>
        <taxon>Pseudomonadati</taxon>
        <taxon>Pseudomonadota</taxon>
        <taxon>Gammaproteobacteria</taxon>
        <taxon>Enterobacterales</taxon>
        <taxon>Morganellaceae</taxon>
        <taxon>Providencia</taxon>
    </lineage>
</organism>
<dbReference type="AlphaFoldDB" id="A0A9N8D4H7"/>
<feature type="compositionally biased region" description="Polar residues" evidence="1">
    <location>
        <begin position="247"/>
        <end position="266"/>
    </location>
</feature>
<dbReference type="EMBL" id="CAHPSF010000003">
    <property type="protein sequence ID" value="CAB5688638.1"/>
    <property type="molecule type" value="Genomic_DNA"/>
</dbReference>
<name>A0A9N8D4H7_PRORE</name>
<evidence type="ECO:0000256" key="1">
    <source>
        <dbReference type="SAM" id="MobiDB-lite"/>
    </source>
</evidence>
<reference evidence="2" key="1">
    <citation type="submission" date="2020-05" db="EMBL/GenBank/DDBJ databases">
        <authorList>
            <person name="Delgado-Blas J."/>
        </authorList>
    </citation>
    <scope>NUCLEOTIDE SEQUENCE</scope>
    <source>
        <strain evidence="2">BB1453</strain>
    </source>
</reference>
<proteinExistence type="predicted"/>
<dbReference type="Proteomes" id="UP000834611">
    <property type="component" value="Unassembled WGS sequence"/>
</dbReference>
<protein>
    <submittedName>
        <fullName evidence="2">Uncharacterized protein</fullName>
    </submittedName>
</protein>
<dbReference type="RefSeq" id="WP_164455036.1">
    <property type="nucleotide sequence ID" value="NZ_AP022372.1"/>
</dbReference>
<feature type="compositionally biased region" description="Basic residues" evidence="1">
    <location>
        <begin position="223"/>
        <end position="233"/>
    </location>
</feature>
<comment type="caution">
    <text evidence="2">The sequence shown here is derived from an EMBL/GenBank/DDBJ whole genome shotgun (WGS) entry which is preliminary data.</text>
</comment>